<comment type="caution">
    <text evidence="1">The sequence shown here is derived from an EMBL/GenBank/DDBJ whole genome shotgun (WGS) entry which is preliminary data.</text>
</comment>
<protein>
    <submittedName>
        <fullName evidence="1">Uncharacterized protein</fullName>
    </submittedName>
</protein>
<accession>A0AAV4PKI8</accession>
<evidence type="ECO:0000313" key="2">
    <source>
        <dbReference type="Proteomes" id="UP001054945"/>
    </source>
</evidence>
<feature type="non-terminal residue" evidence="1">
    <location>
        <position position="1"/>
    </location>
</feature>
<dbReference type="AlphaFoldDB" id="A0AAV4PKI8"/>
<organism evidence="1 2">
    <name type="scientific">Caerostris extrusa</name>
    <name type="common">Bark spider</name>
    <name type="synonym">Caerostris bankana</name>
    <dbReference type="NCBI Taxonomy" id="172846"/>
    <lineage>
        <taxon>Eukaryota</taxon>
        <taxon>Metazoa</taxon>
        <taxon>Ecdysozoa</taxon>
        <taxon>Arthropoda</taxon>
        <taxon>Chelicerata</taxon>
        <taxon>Arachnida</taxon>
        <taxon>Araneae</taxon>
        <taxon>Araneomorphae</taxon>
        <taxon>Entelegynae</taxon>
        <taxon>Araneoidea</taxon>
        <taxon>Araneidae</taxon>
        <taxon>Caerostris</taxon>
    </lineage>
</organism>
<sequence length="38" mass="4393">VRRESRTSDLWIPAIHRYSPPLCQLSYRRADGSAILHA</sequence>
<keyword evidence="2" id="KW-1185">Reference proteome</keyword>
<dbReference type="EMBL" id="BPLR01004552">
    <property type="protein sequence ID" value="GIX95712.1"/>
    <property type="molecule type" value="Genomic_DNA"/>
</dbReference>
<proteinExistence type="predicted"/>
<gene>
    <name evidence="1" type="ORF">CEXT_800651</name>
</gene>
<reference evidence="1 2" key="1">
    <citation type="submission" date="2021-06" db="EMBL/GenBank/DDBJ databases">
        <title>Caerostris extrusa draft genome.</title>
        <authorList>
            <person name="Kono N."/>
            <person name="Arakawa K."/>
        </authorList>
    </citation>
    <scope>NUCLEOTIDE SEQUENCE [LARGE SCALE GENOMIC DNA]</scope>
</reference>
<dbReference type="Proteomes" id="UP001054945">
    <property type="component" value="Unassembled WGS sequence"/>
</dbReference>
<name>A0AAV4PKI8_CAEEX</name>
<evidence type="ECO:0000313" key="1">
    <source>
        <dbReference type="EMBL" id="GIX95712.1"/>
    </source>
</evidence>